<organism evidence="3 4">
    <name type="scientific">Prorocentrum cordatum</name>
    <dbReference type="NCBI Taxonomy" id="2364126"/>
    <lineage>
        <taxon>Eukaryota</taxon>
        <taxon>Sar</taxon>
        <taxon>Alveolata</taxon>
        <taxon>Dinophyceae</taxon>
        <taxon>Prorocentrales</taxon>
        <taxon>Prorocentraceae</taxon>
        <taxon>Prorocentrum</taxon>
    </lineage>
</organism>
<evidence type="ECO:0000313" key="4">
    <source>
        <dbReference type="Proteomes" id="UP001189429"/>
    </source>
</evidence>
<keyword evidence="2" id="KW-0472">Membrane</keyword>
<protein>
    <submittedName>
        <fullName evidence="3">Uncharacterized protein</fullName>
    </submittedName>
</protein>
<feature type="region of interest" description="Disordered" evidence="1">
    <location>
        <begin position="13"/>
        <end position="45"/>
    </location>
</feature>
<evidence type="ECO:0000313" key="3">
    <source>
        <dbReference type="EMBL" id="CAK0879612.1"/>
    </source>
</evidence>
<feature type="transmembrane region" description="Helical" evidence="2">
    <location>
        <begin position="128"/>
        <end position="150"/>
    </location>
</feature>
<sequence>MPWPVAPDCYARRGDLDPQRPLAATPSGAPPRRGGHMSALVRPGRGSVPATNSLLGDALKGLCEGAINPEVLAHAKMRNLLFFSDEGCSYGEVTTSGKRNRPMSFLLHSFPPPRNLAWQTVVGVGDRVVCLALLTMVVCLFLLADIAPWATLHNKKSCYASLSTSASNRLAQY</sequence>
<name>A0ABN9W126_9DINO</name>
<keyword evidence="2" id="KW-0812">Transmembrane</keyword>
<proteinExistence type="predicted"/>
<accession>A0ABN9W126</accession>
<gene>
    <name evidence="3" type="ORF">PCOR1329_LOCUS62994</name>
</gene>
<keyword evidence="2" id="KW-1133">Transmembrane helix</keyword>
<evidence type="ECO:0000256" key="1">
    <source>
        <dbReference type="SAM" id="MobiDB-lite"/>
    </source>
</evidence>
<comment type="caution">
    <text evidence="3">The sequence shown here is derived from an EMBL/GenBank/DDBJ whole genome shotgun (WGS) entry which is preliminary data.</text>
</comment>
<keyword evidence="4" id="KW-1185">Reference proteome</keyword>
<dbReference type="EMBL" id="CAUYUJ010017981">
    <property type="protein sequence ID" value="CAK0879612.1"/>
    <property type="molecule type" value="Genomic_DNA"/>
</dbReference>
<dbReference type="Proteomes" id="UP001189429">
    <property type="component" value="Unassembled WGS sequence"/>
</dbReference>
<evidence type="ECO:0000256" key="2">
    <source>
        <dbReference type="SAM" id="Phobius"/>
    </source>
</evidence>
<reference evidence="3" key="1">
    <citation type="submission" date="2023-10" db="EMBL/GenBank/DDBJ databases">
        <authorList>
            <person name="Chen Y."/>
            <person name="Shah S."/>
            <person name="Dougan E. K."/>
            <person name="Thang M."/>
            <person name="Chan C."/>
        </authorList>
    </citation>
    <scope>NUCLEOTIDE SEQUENCE [LARGE SCALE GENOMIC DNA]</scope>
</reference>